<dbReference type="Proteomes" id="UP000785679">
    <property type="component" value="Unassembled WGS sequence"/>
</dbReference>
<gene>
    <name evidence="1" type="ORF">FGO68_gene3971</name>
</gene>
<reference evidence="1" key="1">
    <citation type="submission" date="2019-06" db="EMBL/GenBank/DDBJ databases">
        <authorList>
            <person name="Zheng W."/>
        </authorList>
    </citation>
    <scope>NUCLEOTIDE SEQUENCE</scope>
    <source>
        <strain evidence="1">QDHG01</strain>
    </source>
</reference>
<sequence>MQKLLADLITLSNPAFLELDNEEQVGSGQFRSRKNEGFLNLRLRNLKEIDQCQGIQWKNIRKGNKSNKKQKKSLASATEELCAWKITSRMRIRFAISLRQISKQAFLSSICLVFVDNRNPVIHLCLHWREQIRN</sequence>
<evidence type="ECO:0000313" key="1">
    <source>
        <dbReference type="EMBL" id="TNV71328.1"/>
    </source>
</evidence>
<dbReference type="AlphaFoldDB" id="A0A8J8SUY0"/>
<keyword evidence="2" id="KW-1185">Reference proteome</keyword>
<evidence type="ECO:0000313" key="2">
    <source>
        <dbReference type="Proteomes" id="UP000785679"/>
    </source>
</evidence>
<accession>A0A8J8SUY0</accession>
<name>A0A8J8SUY0_HALGN</name>
<dbReference type="EMBL" id="RRYP01029964">
    <property type="protein sequence ID" value="TNV71328.1"/>
    <property type="molecule type" value="Genomic_DNA"/>
</dbReference>
<organism evidence="1 2">
    <name type="scientific">Halteria grandinella</name>
    <dbReference type="NCBI Taxonomy" id="5974"/>
    <lineage>
        <taxon>Eukaryota</taxon>
        <taxon>Sar</taxon>
        <taxon>Alveolata</taxon>
        <taxon>Ciliophora</taxon>
        <taxon>Intramacronucleata</taxon>
        <taxon>Spirotrichea</taxon>
        <taxon>Stichotrichia</taxon>
        <taxon>Sporadotrichida</taxon>
        <taxon>Halteriidae</taxon>
        <taxon>Halteria</taxon>
    </lineage>
</organism>
<proteinExistence type="predicted"/>
<protein>
    <submittedName>
        <fullName evidence="1">Uncharacterized protein</fullName>
    </submittedName>
</protein>
<comment type="caution">
    <text evidence="1">The sequence shown here is derived from an EMBL/GenBank/DDBJ whole genome shotgun (WGS) entry which is preliminary data.</text>
</comment>